<accession>A0A8J8BB41</accession>
<dbReference type="CDD" id="cd06260">
    <property type="entry name" value="DUF820-like"/>
    <property type="match status" value="1"/>
</dbReference>
<dbReference type="PANTHER" id="PTHR35400:SF3">
    <property type="entry name" value="SLL1072 PROTEIN"/>
    <property type="match status" value="1"/>
</dbReference>
<keyword evidence="2" id="KW-0378">Hydrolase</keyword>
<keyword evidence="3" id="KW-1185">Reference proteome</keyword>
<dbReference type="Pfam" id="PF05685">
    <property type="entry name" value="Uma2"/>
    <property type="match status" value="1"/>
</dbReference>
<evidence type="ECO:0000259" key="1">
    <source>
        <dbReference type="Pfam" id="PF05685"/>
    </source>
</evidence>
<dbReference type="InterPro" id="IPR012296">
    <property type="entry name" value="Nuclease_put_TT1808"/>
</dbReference>
<comment type="caution">
    <text evidence="2">The sequence shown here is derived from an EMBL/GenBank/DDBJ whole genome shotgun (WGS) entry which is preliminary data.</text>
</comment>
<dbReference type="Proteomes" id="UP000677913">
    <property type="component" value="Unassembled WGS sequence"/>
</dbReference>
<proteinExistence type="predicted"/>
<dbReference type="PANTHER" id="PTHR35400">
    <property type="entry name" value="SLR1083 PROTEIN"/>
    <property type="match status" value="1"/>
</dbReference>
<dbReference type="Gene3D" id="3.90.1570.10">
    <property type="entry name" value="tt1808, chain A"/>
    <property type="match status" value="1"/>
</dbReference>
<feature type="domain" description="Putative restriction endonuclease" evidence="1">
    <location>
        <begin position="48"/>
        <end position="191"/>
    </location>
</feature>
<keyword evidence="2" id="KW-0255">Endonuclease</keyword>
<dbReference type="InterPro" id="IPR008538">
    <property type="entry name" value="Uma2"/>
</dbReference>
<gene>
    <name evidence="2" type="ORF">KGA66_01485</name>
</gene>
<keyword evidence="2" id="KW-0540">Nuclease</keyword>
<evidence type="ECO:0000313" key="3">
    <source>
        <dbReference type="Proteomes" id="UP000677913"/>
    </source>
</evidence>
<name>A0A8J8BB41_9ACTN</name>
<dbReference type="GO" id="GO:0004519">
    <property type="term" value="F:endonuclease activity"/>
    <property type="evidence" value="ECO:0007669"/>
    <property type="project" value="UniProtKB-KW"/>
</dbReference>
<reference evidence="2" key="1">
    <citation type="submission" date="2021-04" db="EMBL/GenBank/DDBJ databases">
        <title>Genome based classification of Actinospica acidithermotolerans sp. nov., an actinobacterium isolated from an Indonesian hot spring.</title>
        <authorList>
            <person name="Kusuma A.B."/>
            <person name="Putra K.E."/>
            <person name="Nafisah S."/>
            <person name="Loh J."/>
            <person name="Nouioui I."/>
            <person name="Goodfellow M."/>
        </authorList>
    </citation>
    <scope>NUCLEOTIDE SEQUENCE</scope>
    <source>
        <strain evidence="2">DSM 45618</strain>
    </source>
</reference>
<evidence type="ECO:0000313" key="2">
    <source>
        <dbReference type="EMBL" id="MBS2961701.1"/>
    </source>
</evidence>
<protein>
    <submittedName>
        <fullName evidence="2">Uma2 family endonuclease</fullName>
    </submittedName>
</protein>
<sequence length="220" mass="24419">MVDRIGRGGAVEPVWDTLTHHEDYAIPYWVSENVTVHMWQAMPESLCRRLEVVDGRAVLLGSPTDDHQGAALSLGIGLRSHARAYAQASGRPVDALYGYDLRLRTDPLHHRRPDVIVYGQAPGRGLPTPSDTLLVVEVVSPSSRVIDTVHKSAEYAAAGVPHYWTVETGDGSICAISWYALPDGDKRYRLRAQWTPQLTPEGIWTDAPFPIRIAWDELAF</sequence>
<dbReference type="SUPFAM" id="SSF52980">
    <property type="entry name" value="Restriction endonuclease-like"/>
    <property type="match status" value="1"/>
</dbReference>
<dbReference type="EMBL" id="JAGSXH010000003">
    <property type="protein sequence ID" value="MBS2961701.1"/>
    <property type="molecule type" value="Genomic_DNA"/>
</dbReference>
<dbReference type="InterPro" id="IPR011335">
    <property type="entry name" value="Restrct_endonuc-II-like"/>
</dbReference>
<dbReference type="RefSeq" id="WP_211463628.1">
    <property type="nucleotide sequence ID" value="NZ_JAGSXH010000003.1"/>
</dbReference>
<dbReference type="AlphaFoldDB" id="A0A8J8BB41"/>
<organism evidence="2 3">
    <name type="scientific">Actinocrinis puniceicyclus</name>
    <dbReference type="NCBI Taxonomy" id="977794"/>
    <lineage>
        <taxon>Bacteria</taxon>
        <taxon>Bacillati</taxon>
        <taxon>Actinomycetota</taxon>
        <taxon>Actinomycetes</taxon>
        <taxon>Catenulisporales</taxon>
        <taxon>Actinospicaceae</taxon>
        <taxon>Actinocrinis</taxon>
    </lineage>
</organism>